<feature type="region of interest" description="Disordered" evidence="1">
    <location>
        <begin position="1"/>
        <end position="63"/>
    </location>
</feature>
<feature type="compositionally biased region" description="Pro residues" evidence="1">
    <location>
        <begin position="249"/>
        <end position="260"/>
    </location>
</feature>
<evidence type="ECO:0000256" key="1">
    <source>
        <dbReference type="SAM" id="MobiDB-lite"/>
    </source>
</evidence>
<organism evidence="2 3">
    <name type="scientific">Anopheles dirus</name>
    <dbReference type="NCBI Taxonomy" id="7168"/>
    <lineage>
        <taxon>Eukaryota</taxon>
        <taxon>Metazoa</taxon>
        <taxon>Ecdysozoa</taxon>
        <taxon>Arthropoda</taxon>
        <taxon>Hexapoda</taxon>
        <taxon>Insecta</taxon>
        <taxon>Pterygota</taxon>
        <taxon>Neoptera</taxon>
        <taxon>Endopterygota</taxon>
        <taxon>Diptera</taxon>
        <taxon>Nematocera</taxon>
        <taxon>Culicoidea</taxon>
        <taxon>Culicidae</taxon>
        <taxon>Anophelinae</taxon>
        <taxon>Anopheles</taxon>
    </lineage>
</organism>
<reference evidence="3" key="1">
    <citation type="submission" date="2013-03" db="EMBL/GenBank/DDBJ databases">
        <title>The Genome Sequence of Anopheles dirus WRAIR2.</title>
        <authorList>
            <consortium name="The Broad Institute Genomics Platform"/>
            <person name="Neafsey D.E."/>
            <person name="Walton C."/>
            <person name="Walker B."/>
            <person name="Young S.K."/>
            <person name="Zeng Q."/>
            <person name="Gargeya S."/>
            <person name="Fitzgerald M."/>
            <person name="Haas B."/>
            <person name="Abouelleil A."/>
            <person name="Allen A.W."/>
            <person name="Alvarado L."/>
            <person name="Arachchi H.M."/>
            <person name="Berlin A.M."/>
            <person name="Chapman S.B."/>
            <person name="Gainer-Dewar J."/>
            <person name="Goldberg J."/>
            <person name="Griggs A."/>
            <person name="Gujja S."/>
            <person name="Hansen M."/>
            <person name="Howarth C."/>
            <person name="Imamovic A."/>
            <person name="Ireland A."/>
            <person name="Larimer J."/>
            <person name="McCowan C."/>
            <person name="Murphy C."/>
            <person name="Pearson M."/>
            <person name="Poon T.W."/>
            <person name="Priest M."/>
            <person name="Roberts A."/>
            <person name="Saif S."/>
            <person name="Shea T."/>
            <person name="Sisk P."/>
            <person name="Sykes S."/>
            <person name="Wortman J."/>
            <person name="Nusbaum C."/>
            <person name="Birren B."/>
        </authorList>
    </citation>
    <scope>NUCLEOTIDE SEQUENCE [LARGE SCALE GENOMIC DNA]</scope>
    <source>
        <strain evidence="3">WRAIR2</strain>
    </source>
</reference>
<name>A0A182NSN1_9DIPT</name>
<dbReference type="Proteomes" id="UP000075884">
    <property type="component" value="Unassembled WGS sequence"/>
</dbReference>
<dbReference type="EnsemblMetazoa" id="ADIR010671-RA">
    <property type="protein sequence ID" value="ADIR010671-PA"/>
    <property type="gene ID" value="ADIR010671"/>
</dbReference>
<feature type="compositionally biased region" description="Basic residues" evidence="1">
    <location>
        <begin position="43"/>
        <end position="62"/>
    </location>
</feature>
<evidence type="ECO:0000313" key="3">
    <source>
        <dbReference type="Proteomes" id="UP000075884"/>
    </source>
</evidence>
<feature type="compositionally biased region" description="Gly residues" evidence="1">
    <location>
        <begin position="30"/>
        <end position="42"/>
    </location>
</feature>
<keyword evidence="3" id="KW-1185">Reference proteome</keyword>
<dbReference type="VEuPathDB" id="VectorBase:ADIR010671"/>
<reference evidence="2" key="2">
    <citation type="submission" date="2020-05" db="UniProtKB">
        <authorList>
            <consortium name="EnsemblMetazoa"/>
        </authorList>
    </citation>
    <scope>IDENTIFICATION</scope>
    <source>
        <strain evidence="2">WRAIR2</strain>
    </source>
</reference>
<sequence>MKLPKWIRRTPKSNVGVKSIVKTSGHSSDGHGGSGGGGGGGGGHRHRRKTSSGSLKGKRKRNSYVSSAITTKNFYPAEHFFKTGPPPLDGSRVDEVERVARYRTLPASFGGALYQQGPQPFYYGPPAHRQQPHPLGLPPNGAVAVRTGAATVRYAGSVDHLHHDASYAPNSMQSAQHNGGAALQHERAVGSMLSGYPPHATHDRRRSFTPTGYQQHFATENGFATKAYQQGQMHSAHQQQQQQQQQQSQPPPPPPPPPLPQGYGGDRTRTRQILPTSTPGIYAPGSASFNQQQQQPHRRGSFRRYKIPSPAEIFDMINDKYIHPVGAGLAGRRKTAKFSSSDFVQIRAAD</sequence>
<accession>A0A182NSN1</accession>
<protein>
    <submittedName>
        <fullName evidence="2">Uncharacterized protein</fullName>
    </submittedName>
</protein>
<feature type="compositionally biased region" description="Basic residues" evidence="1">
    <location>
        <begin position="1"/>
        <end position="11"/>
    </location>
</feature>
<proteinExistence type="predicted"/>
<feature type="compositionally biased region" description="Polar residues" evidence="1">
    <location>
        <begin position="228"/>
        <end position="237"/>
    </location>
</feature>
<evidence type="ECO:0000313" key="2">
    <source>
        <dbReference type="EnsemblMetazoa" id="ADIR010671-PA"/>
    </source>
</evidence>
<dbReference type="AlphaFoldDB" id="A0A182NSN1"/>
<feature type="compositionally biased region" description="Low complexity" evidence="1">
    <location>
        <begin position="238"/>
        <end position="248"/>
    </location>
</feature>
<feature type="region of interest" description="Disordered" evidence="1">
    <location>
        <begin position="228"/>
        <end position="304"/>
    </location>
</feature>